<feature type="domain" description="RagB/SusD" evidence="6">
    <location>
        <begin position="297"/>
        <end position="597"/>
    </location>
</feature>
<evidence type="ECO:0000259" key="6">
    <source>
        <dbReference type="Pfam" id="PF07980"/>
    </source>
</evidence>
<reference evidence="7 8" key="1">
    <citation type="submission" date="2018-06" db="EMBL/GenBank/DDBJ databases">
        <authorList>
            <consortium name="Pathogen Informatics"/>
            <person name="Doyle S."/>
        </authorList>
    </citation>
    <scope>NUCLEOTIDE SEQUENCE [LARGE SCALE GENOMIC DNA]</scope>
    <source>
        <strain evidence="7 8">NCTC11388</strain>
    </source>
</reference>
<dbReference type="InterPro" id="IPR012944">
    <property type="entry name" value="SusD_RagB_dom"/>
</dbReference>
<dbReference type="InterPro" id="IPR011990">
    <property type="entry name" value="TPR-like_helical_dom_sf"/>
</dbReference>
<proteinExistence type="inferred from homology"/>
<dbReference type="SUPFAM" id="SSF48452">
    <property type="entry name" value="TPR-like"/>
    <property type="match status" value="1"/>
</dbReference>
<dbReference type="EMBL" id="UGYW01000002">
    <property type="protein sequence ID" value="SUJ26285.1"/>
    <property type="molecule type" value="Genomic_DNA"/>
</dbReference>
<evidence type="ECO:0000256" key="1">
    <source>
        <dbReference type="ARBA" id="ARBA00004442"/>
    </source>
</evidence>
<evidence type="ECO:0000313" key="8">
    <source>
        <dbReference type="Proteomes" id="UP000254893"/>
    </source>
</evidence>
<evidence type="ECO:0000256" key="4">
    <source>
        <dbReference type="ARBA" id="ARBA00023136"/>
    </source>
</evidence>
<keyword evidence="4" id="KW-0472">Membrane</keyword>
<keyword evidence="5" id="KW-0998">Cell outer membrane</keyword>
<evidence type="ECO:0000256" key="3">
    <source>
        <dbReference type="ARBA" id="ARBA00022729"/>
    </source>
</evidence>
<dbReference type="Gene3D" id="1.25.40.390">
    <property type="match status" value="1"/>
</dbReference>
<organism evidence="7 8">
    <name type="scientific">Sphingobacterium spiritivorum</name>
    <name type="common">Flavobacterium spiritivorum</name>
    <dbReference type="NCBI Taxonomy" id="258"/>
    <lineage>
        <taxon>Bacteria</taxon>
        <taxon>Pseudomonadati</taxon>
        <taxon>Bacteroidota</taxon>
        <taxon>Sphingobacteriia</taxon>
        <taxon>Sphingobacteriales</taxon>
        <taxon>Sphingobacteriaceae</taxon>
        <taxon>Sphingobacterium</taxon>
    </lineage>
</organism>
<sequence>MKKKLYISIFVLGLLTSCNDSFLDRLPLDKQTEETAFNTYDNFKTYSWNLYGYFDGFPSDGGYLPKSIEEESYSDNMVYAFPGYKSPYAFQTYIEPSSGGGWDFSYIRRVNLMLSNIDKSKMSDTEKAHWRSVGYFFRSLRYLDMIADFGDVPWIDRTLTESDTLLFAARTPRNIVASNVLNDLKYAEQNIKVAGDGVNTINKDVVLALISRFGLFEGTWRKYHGLGDQQKYLEASLDASAKLIASKPALMSSYDEIYNTENLAGKPEIILAKQYNTDMVTHSIGRVVRTSAWYSDLTRDAVDSYLCTDGKPVSSSSLYQGNTSMYKEFKNRDRRLYYTVMPPYKVKLLGATGTSLTWDYTTNAADREYIDLMKTLSTPTAKQLPVSNFSAYTVSAIPNFRSKNNGQGFIVSDLGFYFWKFYNRQVDNMALQTSTTDFPLFRMGEIMINHAEAAFELGRFDQSVADITINKLRVRAGVAPMVVAAINSSFDSNKDPEVPAVLWEIRRERRVELMGDGFRFRDIKRWKKGNYINKTPVGVYINRADYGNVLPVAGGGTSGFVMQNIGAPIGWLDKYYLKPIPFNQFILNPNLEQNPGWRSK</sequence>
<name>A0A380CRS0_SPHSI</name>
<dbReference type="PROSITE" id="PS51257">
    <property type="entry name" value="PROKAR_LIPOPROTEIN"/>
    <property type="match status" value="1"/>
</dbReference>
<gene>
    <name evidence="7" type="ORF">NCTC11388_03916</name>
</gene>
<dbReference type="GO" id="GO:0009279">
    <property type="term" value="C:cell outer membrane"/>
    <property type="evidence" value="ECO:0007669"/>
    <property type="project" value="UniProtKB-SubCell"/>
</dbReference>
<evidence type="ECO:0000256" key="2">
    <source>
        <dbReference type="ARBA" id="ARBA00006275"/>
    </source>
</evidence>
<evidence type="ECO:0000313" key="7">
    <source>
        <dbReference type="EMBL" id="SUJ26285.1"/>
    </source>
</evidence>
<dbReference type="Pfam" id="PF07980">
    <property type="entry name" value="SusD_RagB"/>
    <property type="match status" value="1"/>
</dbReference>
<dbReference type="RefSeq" id="WP_115171286.1">
    <property type="nucleotide sequence ID" value="NZ_UGYW01000002.1"/>
</dbReference>
<dbReference type="Proteomes" id="UP000254893">
    <property type="component" value="Unassembled WGS sequence"/>
</dbReference>
<dbReference type="AlphaFoldDB" id="A0A380CRS0"/>
<evidence type="ECO:0000256" key="5">
    <source>
        <dbReference type="ARBA" id="ARBA00023237"/>
    </source>
</evidence>
<comment type="similarity">
    <text evidence="2">Belongs to the SusD family.</text>
</comment>
<keyword evidence="3" id="KW-0732">Signal</keyword>
<protein>
    <submittedName>
        <fullName evidence="7">SusD family</fullName>
    </submittedName>
</protein>
<accession>A0A380CRS0</accession>
<comment type="subcellular location">
    <subcellularLocation>
        <location evidence="1">Cell outer membrane</location>
    </subcellularLocation>
</comment>